<proteinExistence type="predicted"/>
<accession>A0A6C0K7Q1</accession>
<protein>
    <recommendedName>
        <fullName evidence="2">Methyltransferase</fullName>
    </recommendedName>
</protein>
<dbReference type="EMBL" id="MN740814">
    <property type="protein sequence ID" value="QHU13181.1"/>
    <property type="molecule type" value="Genomic_DNA"/>
</dbReference>
<name>A0A6C0K7Q1_9ZZZZ</name>
<dbReference type="AlphaFoldDB" id="A0A6C0K7Q1"/>
<sequence length="242" mass="27567">MIIQSEYADYAAYTKTCPLDSFKSHPRYTQMLEHVTSGLGMEYFNILKYECGMPDSSIVEFCLLNDRIGKPNKQFIHKLSCEVSGTSLRYLYHAWLVLKRMEPGSSIVEIGCGYGGLCLAIDYLSKQTQRPVSSYECIDLDEAISLQKRYLANFQLSFPVSFHSSSTYGSDIVGSNYFLVSNYCFSEIPAIHQRKYIQTLFPKISHGFITWNHIPLYDFGKPILSTEVERPLTGGTNLFITF</sequence>
<evidence type="ECO:0000313" key="1">
    <source>
        <dbReference type="EMBL" id="QHU13181.1"/>
    </source>
</evidence>
<dbReference type="InterPro" id="IPR029063">
    <property type="entry name" value="SAM-dependent_MTases_sf"/>
</dbReference>
<evidence type="ECO:0008006" key="2">
    <source>
        <dbReference type="Google" id="ProtNLM"/>
    </source>
</evidence>
<dbReference type="SUPFAM" id="SSF53335">
    <property type="entry name" value="S-adenosyl-L-methionine-dependent methyltransferases"/>
    <property type="match status" value="1"/>
</dbReference>
<dbReference type="Gene3D" id="3.40.50.150">
    <property type="entry name" value="Vaccinia Virus protein VP39"/>
    <property type="match status" value="1"/>
</dbReference>
<organism evidence="1">
    <name type="scientific">viral metagenome</name>
    <dbReference type="NCBI Taxonomy" id="1070528"/>
    <lineage>
        <taxon>unclassified sequences</taxon>
        <taxon>metagenomes</taxon>
        <taxon>organismal metagenomes</taxon>
    </lineage>
</organism>
<reference evidence="1" key="1">
    <citation type="journal article" date="2020" name="Nature">
        <title>Giant virus diversity and host interactions through global metagenomics.</title>
        <authorList>
            <person name="Schulz F."/>
            <person name="Roux S."/>
            <person name="Paez-Espino D."/>
            <person name="Jungbluth S."/>
            <person name="Walsh D.A."/>
            <person name="Denef V.J."/>
            <person name="McMahon K.D."/>
            <person name="Konstantinidis K.T."/>
            <person name="Eloe-Fadrosh E.A."/>
            <person name="Kyrpides N.C."/>
            <person name="Woyke T."/>
        </authorList>
    </citation>
    <scope>NUCLEOTIDE SEQUENCE</scope>
    <source>
        <strain evidence="1">GVMAG-S-1101178-127</strain>
    </source>
</reference>